<name>A0A1V9XAB0_9ACAR</name>
<dbReference type="OrthoDB" id="6487473at2759"/>
<dbReference type="EMBL" id="MNPL01017403">
    <property type="protein sequence ID" value="OQR70477.1"/>
    <property type="molecule type" value="Genomic_DNA"/>
</dbReference>
<accession>A0A1V9XAB0</accession>
<evidence type="ECO:0000313" key="1">
    <source>
        <dbReference type="EMBL" id="OQR70477.1"/>
    </source>
</evidence>
<proteinExistence type="predicted"/>
<keyword evidence="2" id="KW-1185">Reference proteome</keyword>
<organism evidence="1 2">
    <name type="scientific">Tropilaelaps mercedesae</name>
    <dbReference type="NCBI Taxonomy" id="418985"/>
    <lineage>
        <taxon>Eukaryota</taxon>
        <taxon>Metazoa</taxon>
        <taxon>Ecdysozoa</taxon>
        <taxon>Arthropoda</taxon>
        <taxon>Chelicerata</taxon>
        <taxon>Arachnida</taxon>
        <taxon>Acari</taxon>
        <taxon>Parasitiformes</taxon>
        <taxon>Mesostigmata</taxon>
        <taxon>Gamasina</taxon>
        <taxon>Dermanyssoidea</taxon>
        <taxon>Laelapidae</taxon>
        <taxon>Tropilaelaps</taxon>
    </lineage>
</organism>
<sequence length="125" mass="13622">MAPVSDASCHKPRDGWPMGLTIATQIKATSMKGLFGNIQFDTFGTRSNFSAFVTEHKHGTIVKVGAWTPTSGLSMTRNASWDQVHAEHSLRNRPLRVVTLLVSRKHVISVIVAILAGNKGLHLCC</sequence>
<dbReference type="InterPro" id="IPR028082">
    <property type="entry name" value="Peripla_BP_I"/>
</dbReference>
<dbReference type="AlphaFoldDB" id="A0A1V9XAB0"/>
<dbReference type="Gene3D" id="3.40.50.2300">
    <property type="match status" value="1"/>
</dbReference>
<dbReference type="SUPFAM" id="SSF53822">
    <property type="entry name" value="Periplasmic binding protein-like I"/>
    <property type="match status" value="1"/>
</dbReference>
<comment type="caution">
    <text evidence="1">The sequence shown here is derived from an EMBL/GenBank/DDBJ whole genome shotgun (WGS) entry which is preliminary data.</text>
</comment>
<evidence type="ECO:0000313" key="2">
    <source>
        <dbReference type="Proteomes" id="UP000192247"/>
    </source>
</evidence>
<keyword evidence="1" id="KW-0675">Receptor</keyword>
<dbReference type="InParanoid" id="A0A1V9XAB0"/>
<dbReference type="Proteomes" id="UP000192247">
    <property type="component" value="Unassembled WGS sequence"/>
</dbReference>
<gene>
    <name evidence="1" type="ORF">BIW11_11613</name>
</gene>
<reference evidence="1 2" key="1">
    <citation type="journal article" date="2017" name="Gigascience">
        <title>Draft genome of the honey bee ectoparasitic mite, Tropilaelaps mercedesae, is shaped by the parasitic life history.</title>
        <authorList>
            <person name="Dong X."/>
            <person name="Armstrong S.D."/>
            <person name="Xia D."/>
            <person name="Makepeace B.L."/>
            <person name="Darby A.C."/>
            <person name="Kadowaki T."/>
        </authorList>
    </citation>
    <scope>NUCLEOTIDE SEQUENCE [LARGE SCALE GENOMIC DNA]</scope>
    <source>
        <strain evidence="1">Wuxi-XJTLU</strain>
    </source>
</reference>
<protein>
    <submittedName>
        <fullName evidence="1">Glutamate receptor</fullName>
    </submittedName>
</protein>